<accession>A0A0V8QBI1</accession>
<dbReference type="EMBL" id="LNAM01000195">
    <property type="protein sequence ID" value="KSV57920.1"/>
    <property type="molecule type" value="Genomic_DNA"/>
</dbReference>
<keyword evidence="2" id="KW-1185">Reference proteome</keyword>
<dbReference type="RefSeq" id="WP_058353848.1">
    <property type="nucleotide sequence ID" value="NZ_CABMMD010000195.1"/>
</dbReference>
<evidence type="ECO:0000313" key="2">
    <source>
        <dbReference type="Proteomes" id="UP000054874"/>
    </source>
</evidence>
<comment type="caution">
    <text evidence="1">The sequence shown here is derived from an EMBL/GenBank/DDBJ whole genome shotgun (WGS) entry which is preliminary data.</text>
</comment>
<dbReference type="Proteomes" id="UP000054874">
    <property type="component" value="Unassembled WGS sequence"/>
</dbReference>
<gene>
    <name evidence="1" type="ORF">ASU35_14875</name>
</gene>
<proteinExistence type="predicted"/>
<protein>
    <submittedName>
        <fullName evidence="1">Uncharacterized protein</fullName>
    </submittedName>
</protein>
<name>A0A0V8QBI1_9FIRM</name>
<reference evidence="1 2" key="1">
    <citation type="submission" date="2015-11" db="EMBL/GenBank/DDBJ databases">
        <title>Butyribacter intestini gen. nov., sp. nov., a butyric acid-producing bacterium of the family Lachnospiraceae isolated from the human faeces.</title>
        <authorList>
            <person name="Zou Y."/>
            <person name="Xue W."/>
            <person name="Luo G."/>
            <person name="Lv M."/>
        </authorList>
    </citation>
    <scope>NUCLEOTIDE SEQUENCE [LARGE SCALE GENOMIC DNA]</scope>
    <source>
        <strain evidence="1 2">ACET-33324</strain>
    </source>
</reference>
<sequence length="77" mass="8740">MEEKVERRVCVDALENVSLRLGQLNNMIKSLCLGMQQESIEQQAVDCMECVAYCVNDTKNIVDRIVLQIGEEVKEHG</sequence>
<evidence type="ECO:0000313" key="1">
    <source>
        <dbReference type="EMBL" id="KSV57920.1"/>
    </source>
</evidence>
<dbReference type="AlphaFoldDB" id="A0A0V8QBI1"/>
<organism evidence="1 2">
    <name type="scientific">Acetivibrio ethanolgignens</name>
    <dbReference type="NCBI Taxonomy" id="290052"/>
    <lineage>
        <taxon>Bacteria</taxon>
        <taxon>Bacillati</taxon>
        <taxon>Bacillota</taxon>
        <taxon>Clostridia</taxon>
        <taxon>Eubacteriales</taxon>
        <taxon>Oscillospiraceae</taxon>
        <taxon>Acetivibrio</taxon>
    </lineage>
</organism>